<evidence type="ECO:0000259" key="1">
    <source>
        <dbReference type="SMART" id="SM00880"/>
    </source>
</evidence>
<name>A0A645D0W5_9ZZZZ</name>
<dbReference type="EMBL" id="VSSQ01031789">
    <property type="protein sequence ID" value="MPM82827.1"/>
    <property type="molecule type" value="Genomic_DNA"/>
</dbReference>
<reference evidence="2" key="1">
    <citation type="submission" date="2019-08" db="EMBL/GenBank/DDBJ databases">
        <authorList>
            <person name="Kucharzyk K."/>
            <person name="Murdoch R.W."/>
            <person name="Higgins S."/>
            <person name="Loffler F."/>
        </authorList>
    </citation>
    <scope>NUCLEOTIDE SEQUENCE</scope>
</reference>
<dbReference type="InterPro" id="IPR007899">
    <property type="entry name" value="CHAD_dom"/>
</dbReference>
<dbReference type="AlphaFoldDB" id="A0A645D0W5"/>
<sequence>MKSDGFKPELPARKIEKYNASKIIRAIVSALFEFEKAYIALGASDFENYSVYKFRIEARKLLVRLIVFQGAFDPDVLQHHIVFLERLVADTDALRQRALLDEELACIAAAYEEPDIARVQETLAFTLLKLKKQLKIAYRRADYSAGLTALWASVQQLRQNGIENEDALVDAALEKVRLWVRELNDFKKAHIEKPNAVQDQRSMVRSARYALEGMEDMISRRSLKTGAGLKEIQDQFGMLCDLNAHMRTLGAMAKDGPDTALAYLCGICGGIMLILQKNAQKQACAAWKDLKDTFITLEGML</sequence>
<accession>A0A645D0W5</accession>
<feature type="domain" description="CHAD" evidence="1">
    <location>
        <begin position="27"/>
        <end position="284"/>
    </location>
</feature>
<comment type="caution">
    <text evidence="2">The sequence shown here is derived from an EMBL/GenBank/DDBJ whole genome shotgun (WGS) entry which is preliminary data.</text>
</comment>
<dbReference type="Gene3D" id="1.40.20.10">
    <property type="entry name" value="CHAD domain"/>
    <property type="match status" value="1"/>
</dbReference>
<gene>
    <name evidence="2" type="ORF">SDC9_129889</name>
</gene>
<protein>
    <recommendedName>
        <fullName evidence="1">CHAD domain-containing protein</fullName>
    </recommendedName>
</protein>
<evidence type="ECO:0000313" key="2">
    <source>
        <dbReference type="EMBL" id="MPM82827.1"/>
    </source>
</evidence>
<proteinExistence type="predicted"/>
<organism evidence="2">
    <name type="scientific">bioreactor metagenome</name>
    <dbReference type="NCBI Taxonomy" id="1076179"/>
    <lineage>
        <taxon>unclassified sequences</taxon>
        <taxon>metagenomes</taxon>
        <taxon>ecological metagenomes</taxon>
    </lineage>
</organism>
<dbReference type="SMART" id="SM00880">
    <property type="entry name" value="CHAD"/>
    <property type="match status" value="1"/>
</dbReference>
<dbReference type="InterPro" id="IPR038186">
    <property type="entry name" value="CHAD_dom_sf"/>
</dbReference>
<dbReference type="Pfam" id="PF05235">
    <property type="entry name" value="CHAD"/>
    <property type="match status" value="1"/>
</dbReference>